<keyword evidence="7 8" id="KW-0472">Membrane</keyword>
<feature type="transmembrane region" description="Helical" evidence="8">
    <location>
        <begin position="164"/>
        <end position="188"/>
    </location>
</feature>
<dbReference type="Pfam" id="PF04290">
    <property type="entry name" value="DctQ"/>
    <property type="match status" value="1"/>
</dbReference>
<keyword evidence="3" id="KW-1003">Cell membrane</keyword>
<dbReference type="eggNOG" id="COG1593">
    <property type="taxonomic scope" value="Bacteria"/>
</dbReference>
<sequence>MEMDTCVNIVDETVVPIEAPRGSCSVSAALAGVGQGMMRVLKPVSLWSGRLAAAMIMIMAFAMVLDVLLRKYFSTTIPQVMEFEQWLMASVVFFSIAHTQIRGGHVSVDMLSSKFSERTRILTESFGLCIGAALFAIVAVEHVTKIQHAIAMHEIGIVLQWPLWPFYAIVVLGSILICLVFTAQLLTYWARLWEVSRNPILAMAMLLAAVGAVVFLPAILKALSIQMTVLKAGIAGILLLFSLMAIGSPIAFVMGFIGILGSWYLRDAAASFSIVQMAVFPTVGDYIFTVIPFFVGMGFLCFASDFSRNLFDAAYKCFGNIRGGLAISTIMGCGGFAAICGDSMATGATMGSVAIPEMKKAKYDMSMACGAVAAGGTLGILIPPSIGFIVYGIITEQSIGKLFIAGIAPGLLLTLMYCTVVYVRCRMDPLAGPAGGHTTAKEKFEAITGIWPVLILFFLIMGGIWFGLFTANEGGAVGFVAALAFGMILRRFTFKKFLDAMMETIEVTAMIFTILLGVTILNYFVGMSELPLAMADWVKNLGIHRAFVFMIILGIYVILGMLMNIIPMVMLTLPMIFPTVIGLGYDPIWFGVIMVIMMEMGQITPPVGVNVYVIAGVAKDVPMATVFRGIVPFIAMQCVLILILYMFPIVATYLPSSMDVLEAIKDL</sequence>
<dbReference type="STRING" id="706587.Desti_5138"/>
<dbReference type="PANTHER" id="PTHR33362:SF5">
    <property type="entry name" value="C4-DICARBOXYLATE TRAP TRANSPORTER LARGE PERMEASE PROTEIN DCTM"/>
    <property type="match status" value="1"/>
</dbReference>
<keyword evidence="6 8" id="KW-1133">Transmembrane helix</keyword>
<dbReference type="InterPro" id="IPR004681">
    <property type="entry name" value="TRAP_DctM"/>
</dbReference>
<feature type="transmembrane region" description="Helical" evidence="8">
    <location>
        <begin position="474"/>
        <end position="493"/>
    </location>
</feature>
<evidence type="ECO:0000256" key="2">
    <source>
        <dbReference type="ARBA" id="ARBA00022448"/>
    </source>
</evidence>
<dbReference type="eggNOG" id="COG4665">
    <property type="taxonomic scope" value="Bacteria"/>
</dbReference>
<evidence type="ECO:0000259" key="9">
    <source>
        <dbReference type="Pfam" id="PF04290"/>
    </source>
</evidence>
<feature type="transmembrane region" description="Helical" evidence="8">
    <location>
        <begin position="546"/>
        <end position="566"/>
    </location>
</feature>
<feature type="transmembrane region" description="Helical" evidence="8">
    <location>
        <begin position="368"/>
        <end position="394"/>
    </location>
</feature>
<feature type="transmembrane region" description="Helical" evidence="8">
    <location>
        <begin position="630"/>
        <end position="654"/>
    </location>
</feature>
<dbReference type="RefSeq" id="WP_014812843.1">
    <property type="nucleotide sequence ID" value="NC_018025.1"/>
</dbReference>
<dbReference type="Proteomes" id="UP000006055">
    <property type="component" value="Chromosome"/>
</dbReference>
<feature type="transmembrane region" description="Helical" evidence="8">
    <location>
        <begin position="121"/>
        <end position="143"/>
    </location>
</feature>
<dbReference type="OrthoDB" id="9790209at2"/>
<dbReference type="GO" id="GO:0005886">
    <property type="term" value="C:plasma membrane"/>
    <property type="evidence" value="ECO:0007669"/>
    <property type="project" value="UniProtKB-SubCell"/>
</dbReference>
<reference evidence="12" key="1">
    <citation type="submission" date="2012-06" db="EMBL/GenBank/DDBJ databases">
        <title>Complete sequence of chromosome of Desulfomonile tiedjei DSM 6799.</title>
        <authorList>
            <person name="Lucas S."/>
            <person name="Copeland A."/>
            <person name="Lapidus A."/>
            <person name="Glavina del Rio T."/>
            <person name="Dalin E."/>
            <person name="Tice H."/>
            <person name="Bruce D."/>
            <person name="Goodwin L."/>
            <person name="Pitluck S."/>
            <person name="Peters L."/>
            <person name="Ovchinnikova G."/>
            <person name="Zeytun A."/>
            <person name="Lu M."/>
            <person name="Kyrpides N."/>
            <person name="Mavromatis K."/>
            <person name="Ivanova N."/>
            <person name="Brettin T."/>
            <person name="Detter J.C."/>
            <person name="Han C."/>
            <person name="Larimer F."/>
            <person name="Land M."/>
            <person name="Hauser L."/>
            <person name="Markowitz V."/>
            <person name="Cheng J.-F."/>
            <person name="Hugenholtz P."/>
            <person name="Woyke T."/>
            <person name="Wu D."/>
            <person name="Spring S."/>
            <person name="Schroeder M."/>
            <person name="Brambilla E."/>
            <person name="Klenk H.-P."/>
            <person name="Eisen J.A."/>
        </authorList>
    </citation>
    <scope>NUCLEOTIDE SEQUENCE [LARGE SCALE GENOMIC DNA]</scope>
    <source>
        <strain evidence="12">ATCC 49306 / DSM 6799 / DCB-1</strain>
    </source>
</reference>
<evidence type="ECO:0000256" key="1">
    <source>
        <dbReference type="ARBA" id="ARBA00004429"/>
    </source>
</evidence>
<feature type="transmembrane region" description="Helical" evidence="8">
    <location>
        <begin position="444"/>
        <end position="468"/>
    </location>
</feature>
<evidence type="ECO:0000256" key="6">
    <source>
        <dbReference type="ARBA" id="ARBA00022989"/>
    </source>
</evidence>
<evidence type="ECO:0000256" key="4">
    <source>
        <dbReference type="ARBA" id="ARBA00022519"/>
    </source>
</evidence>
<keyword evidence="4" id="KW-0997">Cell inner membrane</keyword>
<keyword evidence="2" id="KW-0813">Transport</keyword>
<dbReference type="InterPro" id="IPR010656">
    <property type="entry name" value="DctM"/>
</dbReference>
<protein>
    <submittedName>
        <fullName evidence="11">TRAP transporter, DctM subunit</fullName>
    </submittedName>
</protein>
<feature type="transmembrane region" description="Helical" evidence="8">
    <location>
        <begin position="47"/>
        <end position="69"/>
    </location>
</feature>
<evidence type="ECO:0000256" key="7">
    <source>
        <dbReference type="ARBA" id="ARBA00023136"/>
    </source>
</evidence>
<name>I4CDV0_DESTA</name>
<gene>
    <name evidence="11" type="ordered locus">Desti_5138</name>
</gene>
<dbReference type="NCBIfam" id="TIGR00786">
    <property type="entry name" value="dctM"/>
    <property type="match status" value="1"/>
</dbReference>
<dbReference type="InterPro" id="IPR055348">
    <property type="entry name" value="DctQ"/>
</dbReference>
<proteinExistence type="predicted"/>
<evidence type="ECO:0000313" key="11">
    <source>
        <dbReference type="EMBL" id="AFM27741.1"/>
    </source>
</evidence>
<dbReference type="GO" id="GO:0022857">
    <property type="term" value="F:transmembrane transporter activity"/>
    <property type="evidence" value="ECO:0007669"/>
    <property type="project" value="TreeGrafter"/>
</dbReference>
<keyword evidence="12" id="KW-1185">Reference proteome</keyword>
<feature type="transmembrane region" description="Helical" evidence="8">
    <location>
        <begin position="200"/>
        <end position="220"/>
    </location>
</feature>
<dbReference type="AlphaFoldDB" id="I4CDV0"/>
<comment type="subcellular location">
    <subcellularLocation>
        <location evidence="1">Cell inner membrane</location>
        <topology evidence="1">Multi-pass membrane protein</topology>
    </subcellularLocation>
</comment>
<dbReference type="PATRIC" id="fig|706587.4.peg.5816"/>
<evidence type="ECO:0000256" key="8">
    <source>
        <dbReference type="SAM" id="Phobius"/>
    </source>
</evidence>
<keyword evidence="5 8" id="KW-0812">Transmembrane</keyword>
<dbReference type="EMBL" id="CP003360">
    <property type="protein sequence ID" value="AFM27741.1"/>
    <property type="molecule type" value="Genomic_DNA"/>
</dbReference>
<dbReference type="KEGG" id="dti:Desti_5138"/>
<dbReference type="Pfam" id="PF06808">
    <property type="entry name" value="DctM"/>
    <property type="match status" value="1"/>
</dbReference>
<dbReference type="HOGENOM" id="CLU_019824_2_1_7"/>
<feature type="transmembrane region" description="Helical" evidence="8">
    <location>
        <begin position="573"/>
        <end position="597"/>
    </location>
</feature>
<feature type="transmembrane region" description="Helical" evidence="8">
    <location>
        <begin position="232"/>
        <end position="265"/>
    </location>
</feature>
<feature type="transmembrane region" description="Helical" evidence="8">
    <location>
        <begin position="400"/>
        <end position="423"/>
    </location>
</feature>
<evidence type="ECO:0000256" key="3">
    <source>
        <dbReference type="ARBA" id="ARBA00022475"/>
    </source>
</evidence>
<evidence type="ECO:0000256" key="5">
    <source>
        <dbReference type="ARBA" id="ARBA00022692"/>
    </source>
</evidence>
<evidence type="ECO:0000313" key="12">
    <source>
        <dbReference type="Proteomes" id="UP000006055"/>
    </source>
</evidence>
<evidence type="ECO:0000259" key="10">
    <source>
        <dbReference type="Pfam" id="PF06808"/>
    </source>
</evidence>
<dbReference type="PANTHER" id="PTHR33362">
    <property type="entry name" value="SIALIC ACID TRAP TRANSPORTER PERMEASE PROTEIN SIAT-RELATED"/>
    <property type="match status" value="1"/>
</dbReference>
<feature type="transmembrane region" description="Helical" evidence="8">
    <location>
        <begin position="505"/>
        <end position="526"/>
    </location>
</feature>
<feature type="domain" description="Tripartite ATP-independent periplasmic transporters DctQ component" evidence="9">
    <location>
        <begin position="59"/>
        <end position="189"/>
    </location>
</feature>
<organism evidence="11 12">
    <name type="scientific">Desulfomonile tiedjei (strain ATCC 49306 / DSM 6799 / DCB-1)</name>
    <dbReference type="NCBI Taxonomy" id="706587"/>
    <lineage>
        <taxon>Bacteria</taxon>
        <taxon>Pseudomonadati</taxon>
        <taxon>Thermodesulfobacteriota</taxon>
        <taxon>Desulfomonilia</taxon>
        <taxon>Desulfomonilales</taxon>
        <taxon>Desulfomonilaceae</taxon>
        <taxon>Desulfomonile</taxon>
    </lineage>
</organism>
<feature type="domain" description="TRAP C4-dicarboxylate transport system permease DctM subunit" evidence="10">
    <location>
        <begin position="238"/>
        <end position="648"/>
    </location>
</feature>
<feature type="transmembrane region" description="Helical" evidence="8">
    <location>
        <begin position="285"/>
        <end position="303"/>
    </location>
</feature>
<accession>I4CDV0</accession>